<evidence type="ECO:0000313" key="3">
    <source>
        <dbReference type="EMBL" id="SUQ18962.1"/>
    </source>
</evidence>
<evidence type="ECO:0008006" key="5">
    <source>
        <dbReference type="Google" id="ProtNLM"/>
    </source>
</evidence>
<name>A0A380RVR0_FIBSU</name>
<dbReference type="Proteomes" id="UP000255423">
    <property type="component" value="Unassembled WGS sequence"/>
</dbReference>
<dbReference type="PROSITE" id="PS51257">
    <property type="entry name" value="PROKAR_LIPOPROTEIN"/>
    <property type="match status" value="1"/>
</dbReference>
<evidence type="ECO:0000256" key="2">
    <source>
        <dbReference type="SAM" id="SignalP"/>
    </source>
</evidence>
<organism evidence="3 4">
    <name type="scientific">Fibrobacter succinogenes</name>
    <name type="common">Bacteroides succinogenes</name>
    <dbReference type="NCBI Taxonomy" id="833"/>
    <lineage>
        <taxon>Bacteria</taxon>
        <taxon>Pseudomonadati</taxon>
        <taxon>Fibrobacterota</taxon>
        <taxon>Fibrobacteria</taxon>
        <taxon>Fibrobacterales</taxon>
        <taxon>Fibrobacteraceae</taxon>
        <taxon>Fibrobacter</taxon>
    </lineage>
</organism>
<dbReference type="EMBL" id="UHJL01000001">
    <property type="protein sequence ID" value="SUQ18962.1"/>
    <property type="molecule type" value="Genomic_DNA"/>
</dbReference>
<feature type="compositionally biased region" description="Low complexity" evidence="1">
    <location>
        <begin position="39"/>
        <end position="106"/>
    </location>
</feature>
<proteinExistence type="predicted"/>
<dbReference type="AlphaFoldDB" id="A0A380RVR0"/>
<protein>
    <recommendedName>
        <fullName evidence="5">Lipoprotein</fullName>
    </recommendedName>
</protein>
<evidence type="ECO:0000256" key="1">
    <source>
        <dbReference type="SAM" id="MobiDB-lite"/>
    </source>
</evidence>
<feature type="chain" id="PRO_5017053332" description="Lipoprotein" evidence="2">
    <location>
        <begin position="21"/>
        <end position="275"/>
    </location>
</feature>
<accession>A0A380RVR0</accession>
<gene>
    <name evidence="3" type="ORF">SAMN05661053_0186</name>
</gene>
<reference evidence="3 4" key="1">
    <citation type="submission" date="2017-08" db="EMBL/GenBank/DDBJ databases">
        <authorList>
            <person name="de Groot N.N."/>
        </authorList>
    </citation>
    <scope>NUCLEOTIDE SEQUENCE [LARGE SCALE GENOMIC DNA]</scope>
    <source>
        <strain evidence="3 4">HM2</strain>
    </source>
</reference>
<keyword evidence="2" id="KW-0732">Signal</keyword>
<dbReference type="RefSeq" id="WP_258284980.1">
    <property type="nucleotide sequence ID" value="NZ_UHJL01000001.1"/>
</dbReference>
<feature type="signal peptide" evidence="2">
    <location>
        <begin position="1"/>
        <end position="20"/>
    </location>
</feature>
<evidence type="ECO:0000313" key="4">
    <source>
        <dbReference type="Proteomes" id="UP000255423"/>
    </source>
</evidence>
<sequence>MNIRKFWRLSCLTVASFFWASCGSDSNPQFPVMQSTNPDSSADAFGDSSSSEAALPEESSSSLAEENTSSSDVGATSSSDAAMSSSNVESSSSADVTESSSSSEPVKYVMARDPSVTCVESTYKQSNCPERSYSPTCDDYKRYLGKDSSLSQKILTEWEEKLQSCSGNIEEMAPVYGIVSPSCYPTMYYDAPMIECSDTRTYKSGYKIDGNLFYTSEQEYNEAHGIFPEDLVKSCKQEDFALFTDILADVQKALYERVVKNIEENTALSEAQKII</sequence>
<feature type="region of interest" description="Disordered" evidence="1">
    <location>
        <begin position="30"/>
        <end position="106"/>
    </location>
</feature>